<keyword evidence="1" id="KW-1185">Reference proteome</keyword>
<reference evidence="2" key="2">
    <citation type="submission" date="2016-06" db="UniProtKB">
        <authorList>
            <consortium name="WormBaseParasite"/>
        </authorList>
    </citation>
    <scope>IDENTIFICATION</scope>
</reference>
<dbReference type="Proteomes" id="UP000050741">
    <property type="component" value="Unassembled WGS sequence"/>
</dbReference>
<organism evidence="1 2">
    <name type="scientific">Globodera pallida</name>
    <name type="common">Potato cyst nematode worm</name>
    <name type="synonym">Heterodera pallida</name>
    <dbReference type="NCBI Taxonomy" id="36090"/>
    <lineage>
        <taxon>Eukaryota</taxon>
        <taxon>Metazoa</taxon>
        <taxon>Ecdysozoa</taxon>
        <taxon>Nematoda</taxon>
        <taxon>Chromadorea</taxon>
        <taxon>Rhabditida</taxon>
        <taxon>Tylenchina</taxon>
        <taxon>Tylenchomorpha</taxon>
        <taxon>Tylenchoidea</taxon>
        <taxon>Heteroderidae</taxon>
        <taxon>Heteroderinae</taxon>
        <taxon>Globodera</taxon>
    </lineage>
</organism>
<dbReference type="AlphaFoldDB" id="A0A183BK16"/>
<protein>
    <submittedName>
        <fullName evidence="2">Lipocalin</fullName>
    </submittedName>
</protein>
<dbReference type="WBParaSite" id="GPLIN_000094500">
    <property type="protein sequence ID" value="GPLIN_000094500"/>
    <property type="gene ID" value="GPLIN_000094500"/>
</dbReference>
<reference evidence="1" key="1">
    <citation type="submission" date="2014-05" db="EMBL/GenBank/DDBJ databases">
        <title>The genome and life-stage specific transcriptomes of Globodera pallida elucidate key aspects of plant parasitism by a cyst nematode.</title>
        <authorList>
            <person name="Cotton J.A."/>
            <person name="Lilley C.J."/>
            <person name="Jones L.M."/>
            <person name="Kikuchi T."/>
            <person name="Reid A.J."/>
            <person name="Thorpe P."/>
            <person name="Tsai I.J."/>
            <person name="Beasley H."/>
            <person name="Blok V."/>
            <person name="Cock P.J.A."/>
            <person name="Van den Akker S.E."/>
            <person name="Holroyd N."/>
            <person name="Hunt M."/>
            <person name="Mantelin S."/>
            <person name="Naghra H."/>
            <person name="Pain A."/>
            <person name="Palomares-Rius J.E."/>
            <person name="Zarowiecki M."/>
            <person name="Berriman M."/>
            <person name="Jones J.T."/>
            <person name="Urwin P.E."/>
        </authorList>
    </citation>
    <scope>NUCLEOTIDE SEQUENCE [LARGE SCALE GENOMIC DNA]</scope>
    <source>
        <strain evidence="1">Lindley</strain>
    </source>
</reference>
<name>A0A183BK16_GLOPA</name>
<sequence>MVTAAPEVVKTGQRDVNVKCDDETLMLDDFFQFGKYTSVGNMLYMTYAGAAPTLVSCGQHSFPDAEKPDERCKALTNIFGNRQKSDNKNCTQQNNVWNTQFRSVNYYLHGSPASPPYYKEECVKEDEEEEVTSATVFYHRVRWAFAALALPVPTALLDLPRCVLDVYVVVSAIPPLHY</sequence>
<evidence type="ECO:0000313" key="2">
    <source>
        <dbReference type="WBParaSite" id="GPLIN_000094500"/>
    </source>
</evidence>
<evidence type="ECO:0000313" key="1">
    <source>
        <dbReference type="Proteomes" id="UP000050741"/>
    </source>
</evidence>
<accession>A0A183BK16</accession>
<proteinExistence type="predicted"/>